<gene>
    <name evidence="2" type="ORF">LINF_110009700</name>
</gene>
<evidence type="ECO:0000313" key="2">
    <source>
        <dbReference type="EMBL" id="CAC9460381.1"/>
    </source>
</evidence>
<dbReference type="AlphaFoldDB" id="A0A6L0WJU1"/>
<feature type="region of interest" description="Disordered" evidence="1">
    <location>
        <begin position="1"/>
        <end position="24"/>
    </location>
</feature>
<dbReference type="Proteomes" id="UP000255414">
    <property type="component" value="Chromosome 11"/>
</dbReference>
<reference evidence="2" key="1">
    <citation type="submission" date="2020-06" db="EMBL/GenBank/DDBJ databases">
        <authorList>
            <person name="Gonzalez-de la Fuente S."/>
            <person name="Peiro-Pastor R."/>
            <person name="Rastrojo A."/>
            <person name="Moreno J."/>
            <person name="Carrasco-Ramiro F."/>
            <person name="Requena JM."/>
            <person name="Aguado B."/>
        </authorList>
    </citation>
    <scope>NUCLEOTIDE SEQUENCE</scope>
</reference>
<accession>A0A6L0WJU1</accession>
<sequence>MAQTRSGDAGTQRNPSIPKTNAPASVLSPTTAAALLCQMLSFLAVLAEHPCVRSLASESWKPLLLSVVSVIGQPRDATKQLELTYTALHVVLGVRDAGVVPPDVWRELALRTVAKSVPHGEEDAPVSLPISSLSSSTLNYASLFVAYVRLVKALVFLEVEESATGSNTARSTAMQMHAVLAGLVEMSTHVYLEKDASPAAASGAAKARVPLLSTVVKDLLSVREESRSSPTQYVRYVQRMLIGRTPIVPCIITQLLRDCQSQTALLTTSHDPTVLGTNVEILQNVFLWSVHAAIDEELLDVSHRAEVFPALPWGLYDAADAFVGQLTVRLAEVLLTCPAVCAHKDAVVLEARVIASEGLTLLLRFLLFVVIPCGVPDEVSWNARYRACPYATEERVMWTVAAFDCGSPHVLSAFIDALDQMSILLAPHEGEGEHAAAVVHTTLTSPCRMSRRGGQTHESDSYFLDMLHVTACVAVRLSGKPARADHCLPLPFPVLPPVHVREGGGQYVAAAFLPIPPLRQTQNEFPTLTRRPVLIDATRVRIGVRTQS</sequence>
<evidence type="ECO:0000313" key="3">
    <source>
        <dbReference type="Proteomes" id="UP000255414"/>
    </source>
</evidence>
<proteinExistence type="predicted"/>
<organism evidence="2 3">
    <name type="scientific">Leishmania infantum</name>
    <dbReference type="NCBI Taxonomy" id="5671"/>
    <lineage>
        <taxon>Eukaryota</taxon>
        <taxon>Discoba</taxon>
        <taxon>Euglenozoa</taxon>
        <taxon>Kinetoplastea</taxon>
        <taxon>Metakinetoplastina</taxon>
        <taxon>Trypanosomatida</taxon>
        <taxon>Trypanosomatidae</taxon>
        <taxon>Leishmaniinae</taxon>
        <taxon>Leishmania</taxon>
    </lineage>
</organism>
<evidence type="ECO:0000256" key="1">
    <source>
        <dbReference type="SAM" id="MobiDB-lite"/>
    </source>
</evidence>
<dbReference type="OMA" id="TEERVMW"/>
<protein>
    <submittedName>
        <fullName evidence="2">Hypothetical_protein</fullName>
    </submittedName>
</protein>
<name>A0A6L0WJU1_LEIIN</name>
<dbReference type="EMBL" id="LR812944">
    <property type="protein sequence ID" value="CAC9460381.1"/>
    <property type="molecule type" value="Genomic_DNA"/>
</dbReference>